<sequence>MPFYDYQCKHGHVFEELCSMSDRNRKKECPECGEK</sequence>
<dbReference type="AlphaFoldDB" id="A0A382QPD0"/>
<dbReference type="Pfam" id="PF09723">
    <property type="entry name" value="Zn_ribbon_8"/>
    <property type="match status" value="1"/>
</dbReference>
<name>A0A382QPD0_9ZZZZ</name>
<reference evidence="2" key="1">
    <citation type="submission" date="2018-05" db="EMBL/GenBank/DDBJ databases">
        <authorList>
            <person name="Lanie J.A."/>
            <person name="Ng W.-L."/>
            <person name="Kazmierczak K.M."/>
            <person name="Andrzejewski T.M."/>
            <person name="Davidsen T.M."/>
            <person name="Wayne K.J."/>
            <person name="Tettelin H."/>
            <person name="Glass J.I."/>
            <person name="Rusch D."/>
            <person name="Podicherti R."/>
            <person name="Tsui H.-C.T."/>
            <person name="Winkler M.E."/>
        </authorList>
    </citation>
    <scope>NUCLEOTIDE SEQUENCE</scope>
</reference>
<dbReference type="NCBIfam" id="TIGR02605">
    <property type="entry name" value="CxxC_CxxC_SSSS"/>
    <property type="match status" value="1"/>
</dbReference>
<feature type="non-terminal residue" evidence="2">
    <location>
        <position position="35"/>
    </location>
</feature>
<accession>A0A382QPD0</accession>
<organism evidence="2">
    <name type="scientific">marine metagenome</name>
    <dbReference type="NCBI Taxonomy" id="408172"/>
    <lineage>
        <taxon>unclassified sequences</taxon>
        <taxon>metagenomes</taxon>
        <taxon>ecological metagenomes</taxon>
    </lineage>
</organism>
<feature type="domain" description="Putative regulatory protein FmdB zinc ribbon" evidence="1">
    <location>
        <begin position="1"/>
        <end position="35"/>
    </location>
</feature>
<evidence type="ECO:0000259" key="1">
    <source>
        <dbReference type="SMART" id="SM00834"/>
    </source>
</evidence>
<protein>
    <recommendedName>
        <fullName evidence="1">Putative regulatory protein FmdB zinc ribbon domain-containing protein</fullName>
    </recommendedName>
</protein>
<dbReference type="SMART" id="SM00834">
    <property type="entry name" value="CxxC_CXXC_SSSS"/>
    <property type="match status" value="1"/>
</dbReference>
<dbReference type="EMBL" id="UINC01115528">
    <property type="protein sequence ID" value="SVC86622.1"/>
    <property type="molecule type" value="Genomic_DNA"/>
</dbReference>
<proteinExistence type="predicted"/>
<dbReference type="InterPro" id="IPR013429">
    <property type="entry name" value="Regulatory_FmdB_Zinc_ribbon"/>
</dbReference>
<gene>
    <name evidence="2" type="ORF">METZ01_LOCUS339476</name>
</gene>
<evidence type="ECO:0000313" key="2">
    <source>
        <dbReference type="EMBL" id="SVC86622.1"/>
    </source>
</evidence>